<evidence type="ECO:0000313" key="4">
    <source>
        <dbReference type="Proteomes" id="UP000282654"/>
    </source>
</evidence>
<reference evidence="3 4" key="1">
    <citation type="submission" date="2018-11" db="EMBL/GenBank/DDBJ databases">
        <title>Genomic Encyclopedia of Type Strains, Phase IV (KMG-IV): sequencing the most valuable type-strain genomes for metagenomic binning, comparative biology and taxonomic classification.</title>
        <authorList>
            <person name="Goeker M."/>
        </authorList>
    </citation>
    <scope>NUCLEOTIDE SEQUENCE [LARGE SCALE GENOMIC DNA]</scope>
    <source>
        <strain evidence="3 4">DSM 102936</strain>
    </source>
</reference>
<protein>
    <submittedName>
        <fullName evidence="3">Type IV pilus assembly protein PilN</fullName>
    </submittedName>
</protein>
<keyword evidence="4" id="KW-1185">Reference proteome</keyword>
<comment type="caution">
    <text evidence="3">The sequence shown here is derived from an EMBL/GenBank/DDBJ whole genome shotgun (WGS) entry which is preliminary data.</text>
</comment>
<dbReference type="InterPro" id="IPR052534">
    <property type="entry name" value="Extracell_DNA_Util/SecSys_Comp"/>
</dbReference>
<keyword evidence="2" id="KW-0812">Transmembrane</keyword>
<accession>A0A3N5AW20</accession>
<feature type="region of interest" description="Disordered" evidence="1">
    <location>
        <begin position="125"/>
        <end position="154"/>
    </location>
</feature>
<keyword evidence="2" id="KW-1133">Transmembrane helix</keyword>
<dbReference type="PANTHER" id="PTHR40278">
    <property type="entry name" value="DNA UTILIZATION PROTEIN HOFN"/>
    <property type="match status" value="1"/>
</dbReference>
<name>A0A3N5AW20_9THEO</name>
<keyword evidence="2" id="KW-0472">Membrane</keyword>
<proteinExistence type="predicted"/>
<dbReference type="PANTHER" id="PTHR40278:SF1">
    <property type="entry name" value="DNA UTILIZATION PROTEIN HOFN"/>
    <property type="match status" value="1"/>
</dbReference>
<feature type="compositionally biased region" description="Pro residues" evidence="1">
    <location>
        <begin position="142"/>
        <end position="154"/>
    </location>
</feature>
<evidence type="ECO:0000256" key="2">
    <source>
        <dbReference type="SAM" id="Phobius"/>
    </source>
</evidence>
<feature type="transmembrane region" description="Helical" evidence="2">
    <location>
        <begin position="24"/>
        <end position="48"/>
    </location>
</feature>
<organism evidence="3 4">
    <name type="scientific">Thermodesulfitimonas autotrophica</name>
    <dbReference type="NCBI Taxonomy" id="1894989"/>
    <lineage>
        <taxon>Bacteria</taxon>
        <taxon>Bacillati</taxon>
        <taxon>Bacillota</taxon>
        <taxon>Clostridia</taxon>
        <taxon>Thermoanaerobacterales</taxon>
        <taxon>Thermoanaerobacteraceae</taxon>
        <taxon>Thermodesulfitimonas</taxon>
    </lineage>
</organism>
<dbReference type="Proteomes" id="UP000282654">
    <property type="component" value="Unassembled WGS sequence"/>
</dbReference>
<evidence type="ECO:0000256" key="1">
    <source>
        <dbReference type="SAM" id="MobiDB-lite"/>
    </source>
</evidence>
<sequence length="210" mass="23207">MYKVNLLPPELVATEPGVSRRSPLYNLLVFCVGGLCLLYVAFLLYLFFSQLQVQQKQKALAALEPQIQQVERLQQQSQALRDRAMVWEGILKERREYYPLLVDLQRVLPVDMWLTRIELGAQPQAPGGLPAAPAQPQASGGAPPPLQPAIPPAPNRLVIEGGTRSLSSVGVYINNLCRLPYLQKVTLREVTTVGQDHVTTFTIEAVLGGK</sequence>
<gene>
    <name evidence="3" type="ORF">EDD75_0033</name>
</gene>
<dbReference type="Pfam" id="PF05137">
    <property type="entry name" value="PilN"/>
    <property type="match status" value="1"/>
</dbReference>
<evidence type="ECO:0000313" key="3">
    <source>
        <dbReference type="EMBL" id="RPF49229.1"/>
    </source>
</evidence>
<dbReference type="RefSeq" id="WP_123926288.1">
    <property type="nucleotide sequence ID" value="NZ_RKRE01000001.1"/>
</dbReference>
<dbReference type="AlphaFoldDB" id="A0A3N5AW20"/>
<feature type="compositionally biased region" description="Low complexity" evidence="1">
    <location>
        <begin position="125"/>
        <end position="141"/>
    </location>
</feature>
<dbReference type="InterPro" id="IPR007813">
    <property type="entry name" value="PilN"/>
</dbReference>
<dbReference type="EMBL" id="RKRE01000001">
    <property type="protein sequence ID" value="RPF49229.1"/>
    <property type="molecule type" value="Genomic_DNA"/>
</dbReference>